<evidence type="ECO:0000313" key="2">
    <source>
        <dbReference type="Proteomes" id="UP001054837"/>
    </source>
</evidence>
<evidence type="ECO:0000313" key="1">
    <source>
        <dbReference type="EMBL" id="GIY90980.1"/>
    </source>
</evidence>
<keyword evidence="2" id="KW-1185">Reference proteome</keyword>
<dbReference type="EMBL" id="BPLQ01015724">
    <property type="protein sequence ID" value="GIY90980.1"/>
    <property type="molecule type" value="Genomic_DNA"/>
</dbReference>
<proteinExistence type="predicted"/>
<sequence length="75" mass="8354">MSIICGHALITTIHQPGPTQYRLLRSPDYSEWGLLLMAIADAITVCQLRIRTGDDAPVDSWVTRPPAGEKDEFLM</sequence>
<dbReference type="Proteomes" id="UP001054837">
    <property type="component" value="Unassembled WGS sequence"/>
</dbReference>
<dbReference type="AlphaFoldDB" id="A0AAV4X9W4"/>
<accession>A0AAV4X9W4</accession>
<reference evidence="1 2" key="1">
    <citation type="submission" date="2021-06" db="EMBL/GenBank/DDBJ databases">
        <title>Caerostris darwini draft genome.</title>
        <authorList>
            <person name="Kono N."/>
            <person name="Arakawa K."/>
        </authorList>
    </citation>
    <scope>NUCLEOTIDE SEQUENCE [LARGE SCALE GENOMIC DNA]</scope>
</reference>
<name>A0AAV4X9W4_9ARAC</name>
<gene>
    <name evidence="1" type="ORF">CDAR_123061</name>
</gene>
<comment type="caution">
    <text evidence="1">The sequence shown here is derived from an EMBL/GenBank/DDBJ whole genome shotgun (WGS) entry which is preliminary data.</text>
</comment>
<organism evidence="1 2">
    <name type="scientific">Caerostris darwini</name>
    <dbReference type="NCBI Taxonomy" id="1538125"/>
    <lineage>
        <taxon>Eukaryota</taxon>
        <taxon>Metazoa</taxon>
        <taxon>Ecdysozoa</taxon>
        <taxon>Arthropoda</taxon>
        <taxon>Chelicerata</taxon>
        <taxon>Arachnida</taxon>
        <taxon>Araneae</taxon>
        <taxon>Araneomorphae</taxon>
        <taxon>Entelegynae</taxon>
        <taxon>Araneoidea</taxon>
        <taxon>Araneidae</taxon>
        <taxon>Caerostris</taxon>
    </lineage>
</organism>
<protein>
    <submittedName>
        <fullName evidence="1">Uncharacterized protein</fullName>
    </submittedName>
</protein>